<dbReference type="EMBL" id="PVMZ01000015">
    <property type="protein sequence ID" value="PRX17529.1"/>
    <property type="molecule type" value="Genomic_DNA"/>
</dbReference>
<evidence type="ECO:0000313" key="2">
    <source>
        <dbReference type="Proteomes" id="UP000239415"/>
    </source>
</evidence>
<reference evidence="1 2" key="1">
    <citation type="submission" date="2018-03" db="EMBL/GenBank/DDBJ databases">
        <title>Genomic Encyclopedia of Archaeal and Bacterial Type Strains, Phase II (KMG-II): from individual species to whole genera.</title>
        <authorList>
            <person name="Goeker M."/>
        </authorList>
    </citation>
    <scope>NUCLEOTIDE SEQUENCE [LARGE SCALE GENOMIC DNA]</scope>
    <source>
        <strain evidence="1 2">DSM 43146</strain>
    </source>
</reference>
<name>A0A2T0K4E7_9ACTN</name>
<organism evidence="1 2">
    <name type="scientific">Actinoplanes italicus</name>
    <dbReference type="NCBI Taxonomy" id="113567"/>
    <lineage>
        <taxon>Bacteria</taxon>
        <taxon>Bacillati</taxon>
        <taxon>Actinomycetota</taxon>
        <taxon>Actinomycetes</taxon>
        <taxon>Micromonosporales</taxon>
        <taxon>Micromonosporaceae</taxon>
        <taxon>Actinoplanes</taxon>
    </lineage>
</organism>
<sequence>MSTKQLFSRAGAAAVVAAVVTAVPTPGRAGGALSNT</sequence>
<keyword evidence="2" id="KW-1185">Reference proteome</keyword>
<comment type="caution">
    <text evidence="1">The sequence shown here is derived from an EMBL/GenBank/DDBJ whole genome shotgun (WGS) entry which is preliminary data.</text>
</comment>
<dbReference type="Proteomes" id="UP000239415">
    <property type="component" value="Unassembled WGS sequence"/>
</dbReference>
<gene>
    <name evidence="1" type="ORF">CLV67_11521</name>
</gene>
<protein>
    <submittedName>
        <fullName evidence="1">Uncharacterized protein</fullName>
    </submittedName>
</protein>
<accession>A0A2T0K4E7</accession>
<dbReference type="AlphaFoldDB" id="A0A2T0K4E7"/>
<proteinExistence type="predicted"/>
<evidence type="ECO:0000313" key="1">
    <source>
        <dbReference type="EMBL" id="PRX17529.1"/>
    </source>
</evidence>